<keyword evidence="1" id="KW-0472">Membrane</keyword>
<organism evidence="2 3">
    <name type="scientific">Selenomonas ruminis</name>
    <dbReference type="NCBI Taxonomy" id="2593411"/>
    <lineage>
        <taxon>Bacteria</taxon>
        <taxon>Bacillati</taxon>
        <taxon>Bacillota</taxon>
        <taxon>Negativicutes</taxon>
        <taxon>Selenomonadales</taxon>
        <taxon>Selenomonadaceae</taxon>
        <taxon>Selenomonas</taxon>
    </lineage>
</organism>
<sequence>MLGIQCYAIFWLLISGYALQTLLAHTGPDIDEEERKQWQDEIESMGKFFSGKSIGRVFLLMSVTLLAIDGLGFFFTYQYAELRPWQQWAFYFVAGALIVDSLVDFYRMRKIMAADEPDEIADRMTEYMDATSAWMSLSMIVVSGKCLLAVVLVLWTVFR</sequence>
<accession>A0A5D6W9Z3</accession>
<gene>
    <name evidence="2" type="ORF">FZ040_01520</name>
</gene>
<proteinExistence type="predicted"/>
<dbReference type="AlphaFoldDB" id="A0A5D6W9Z3"/>
<keyword evidence="1" id="KW-0812">Transmembrane</keyword>
<evidence type="ECO:0000313" key="3">
    <source>
        <dbReference type="Proteomes" id="UP000323646"/>
    </source>
</evidence>
<evidence type="ECO:0000256" key="1">
    <source>
        <dbReference type="SAM" id="Phobius"/>
    </source>
</evidence>
<evidence type="ECO:0000313" key="2">
    <source>
        <dbReference type="EMBL" id="TYZ24747.1"/>
    </source>
</evidence>
<keyword evidence="3" id="KW-1185">Reference proteome</keyword>
<dbReference type="EMBL" id="VTOY01000001">
    <property type="protein sequence ID" value="TYZ24747.1"/>
    <property type="molecule type" value="Genomic_DNA"/>
</dbReference>
<protein>
    <submittedName>
        <fullName evidence="2">Uncharacterized protein</fullName>
    </submittedName>
</protein>
<dbReference type="OrthoDB" id="1669192at2"/>
<comment type="caution">
    <text evidence="2">The sequence shown here is derived from an EMBL/GenBank/DDBJ whole genome shotgun (WGS) entry which is preliminary data.</text>
</comment>
<keyword evidence="1" id="KW-1133">Transmembrane helix</keyword>
<name>A0A5D6W9Z3_9FIRM</name>
<feature type="transmembrane region" description="Helical" evidence="1">
    <location>
        <begin position="57"/>
        <end position="76"/>
    </location>
</feature>
<feature type="transmembrane region" description="Helical" evidence="1">
    <location>
        <begin position="88"/>
        <end position="106"/>
    </location>
</feature>
<feature type="transmembrane region" description="Helical" evidence="1">
    <location>
        <begin position="133"/>
        <end position="158"/>
    </location>
</feature>
<dbReference type="RefSeq" id="WP_149170373.1">
    <property type="nucleotide sequence ID" value="NZ_VTOY01000001.1"/>
</dbReference>
<reference evidence="2 3" key="1">
    <citation type="submission" date="2019-08" db="EMBL/GenBank/DDBJ databases">
        <title>Selenomonas sp. mPRGC5 and Selenomonas sp. mPRGC8 isolated from ruminal fluid of dairy goat (Capra hircus).</title>
        <authorList>
            <person name="Poothong S."/>
            <person name="Nuengjamnong C."/>
            <person name="Tanasupawat S."/>
        </authorList>
    </citation>
    <scope>NUCLEOTIDE SEQUENCE [LARGE SCALE GENOMIC DNA]</scope>
    <source>
        <strain evidence="3">mPRGC5</strain>
    </source>
</reference>
<dbReference type="Proteomes" id="UP000323646">
    <property type="component" value="Unassembled WGS sequence"/>
</dbReference>